<keyword evidence="5" id="KW-1185">Reference proteome</keyword>
<evidence type="ECO:0000259" key="3">
    <source>
        <dbReference type="PROSITE" id="PS50172"/>
    </source>
</evidence>
<dbReference type="Pfam" id="PF12738">
    <property type="entry name" value="PTCB-BRCT"/>
    <property type="match status" value="2"/>
</dbReference>
<dbReference type="Proteomes" id="UP001274830">
    <property type="component" value="Unassembled WGS sequence"/>
</dbReference>
<dbReference type="PROSITE" id="PS50172">
    <property type="entry name" value="BRCT"/>
    <property type="match status" value="4"/>
</dbReference>
<evidence type="ECO:0000313" key="5">
    <source>
        <dbReference type="Proteomes" id="UP001274830"/>
    </source>
</evidence>
<feature type="region of interest" description="Disordered" evidence="2">
    <location>
        <begin position="192"/>
        <end position="283"/>
    </location>
</feature>
<dbReference type="GO" id="GO:0016301">
    <property type="term" value="F:kinase activity"/>
    <property type="evidence" value="ECO:0007669"/>
    <property type="project" value="UniProtKB-KW"/>
</dbReference>
<dbReference type="AlphaFoldDB" id="A0AAE0WXN4"/>
<evidence type="ECO:0000256" key="2">
    <source>
        <dbReference type="SAM" id="MobiDB-lite"/>
    </source>
</evidence>
<keyword evidence="4" id="KW-0808">Transferase</keyword>
<name>A0AAE0WXN4_9PEZI</name>
<dbReference type="GO" id="GO:0006270">
    <property type="term" value="P:DNA replication initiation"/>
    <property type="evidence" value="ECO:0007669"/>
    <property type="project" value="TreeGrafter"/>
</dbReference>
<keyword evidence="4" id="KW-0418">Kinase</keyword>
<feature type="domain" description="BRCT" evidence="3">
    <location>
        <begin position="407"/>
        <end position="497"/>
    </location>
</feature>
<dbReference type="EMBL" id="JAUTXT010000001">
    <property type="protein sequence ID" value="KAK3680277.1"/>
    <property type="molecule type" value="Genomic_DNA"/>
</dbReference>
<feature type="compositionally biased region" description="Polar residues" evidence="2">
    <location>
        <begin position="240"/>
        <end position="266"/>
    </location>
</feature>
<dbReference type="Gene3D" id="3.40.50.10190">
    <property type="entry name" value="BRCT domain"/>
    <property type="match status" value="4"/>
</dbReference>
<dbReference type="GO" id="GO:0033314">
    <property type="term" value="P:mitotic DNA replication checkpoint signaling"/>
    <property type="evidence" value="ECO:0007669"/>
    <property type="project" value="TreeGrafter"/>
</dbReference>
<feature type="domain" description="BRCT" evidence="3">
    <location>
        <begin position="105"/>
        <end position="194"/>
    </location>
</feature>
<organism evidence="4 5">
    <name type="scientific">Recurvomyces mirabilis</name>
    <dbReference type="NCBI Taxonomy" id="574656"/>
    <lineage>
        <taxon>Eukaryota</taxon>
        <taxon>Fungi</taxon>
        <taxon>Dikarya</taxon>
        <taxon>Ascomycota</taxon>
        <taxon>Pezizomycotina</taxon>
        <taxon>Dothideomycetes</taxon>
        <taxon>Dothideomycetidae</taxon>
        <taxon>Mycosphaerellales</taxon>
        <taxon>Teratosphaeriaceae</taxon>
        <taxon>Recurvomyces</taxon>
    </lineage>
</organism>
<feature type="compositionally biased region" description="Polar residues" evidence="2">
    <location>
        <begin position="695"/>
        <end position="714"/>
    </location>
</feature>
<dbReference type="InterPro" id="IPR001357">
    <property type="entry name" value="BRCT_dom"/>
</dbReference>
<evidence type="ECO:0000256" key="1">
    <source>
        <dbReference type="ARBA" id="ARBA00022737"/>
    </source>
</evidence>
<feature type="domain" description="BRCT" evidence="3">
    <location>
        <begin position="300"/>
        <end position="400"/>
    </location>
</feature>
<reference evidence="4" key="1">
    <citation type="submission" date="2023-07" db="EMBL/GenBank/DDBJ databases">
        <title>Black Yeasts Isolated from many extreme environments.</title>
        <authorList>
            <person name="Coleine C."/>
            <person name="Stajich J.E."/>
            <person name="Selbmann L."/>
        </authorList>
    </citation>
    <scope>NUCLEOTIDE SEQUENCE</scope>
    <source>
        <strain evidence="4">CCFEE 5485</strain>
    </source>
</reference>
<accession>A0AAE0WXN4</accession>
<proteinExistence type="predicted"/>
<dbReference type="GeneID" id="89957894"/>
<dbReference type="Pfam" id="PF00533">
    <property type="entry name" value="BRCT"/>
    <property type="match status" value="1"/>
</dbReference>
<dbReference type="InterPro" id="IPR059215">
    <property type="entry name" value="BRCT2_TopBP1-like"/>
</dbReference>
<feature type="compositionally biased region" description="Polar residues" evidence="2">
    <location>
        <begin position="603"/>
        <end position="618"/>
    </location>
</feature>
<dbReference type="PANTHER" id="PTHR13561">
    <property type="entry name" value="DNA REPLICATION REGULATOR DPB11-RELATED"/>
    <property type="match status" value="1"/>
</dbReference>
<dbReference type="GO" id="GO:0007095">
    <property type="term" value="P:mitotic G2 DNA damage checkpoint signaling"/>
    <property type="evidence" value="ECO:0007669"/>
    <property type="project" value="TreeGrafter"/>
</dbReference>
<protein>
    <submittedName>
        <fullName evidence="4">Protein kinase activating protein dpb11</fullName>
    </submittedName>
</protein>
<dbReference type="PANTHER" id="PTHR13561:SF20">
    <property type="entry name" value="DNA TOPOISOMERASE 2-BINDING PROTEIN 1"/>
    <property type="match status" value="1"/>
</dbReference>
<dbReference type="SMART" id="SM00292">
    <property type="entry name" value="BRCT"/>
    <property type="match status" value="4"/>
</dbReference>
<feature type="domain" description="BRCT" evidence="3">
    <location>
        <begin position="10"/>
        <end position="83"/>
    </location>
</feature>
<dbReference type="RefSeq" id="XP_064699637.1">
    <property type="nucleotide sequence ID" value="XM_064833368.1"/>
</dbReference>
<dbReference type="SUPFAM" id="SSF52113">
    <property type="entry name" value="BRCT domain"/>
    <property type="match status" value="3"/>
</dbReference>
<dbReference type="CDD" id="cd17731">
    <property type="entry name" value="BRCT_TopBP1_rpt2_like"/>
    <property type="match status" value="1"/>
</dbReference>
<dbReference type="InterPro" id="IPR036420">
    <property type="entry name" value="BRCT_dom_sf"/>
</dbReference>
<sequence>MADEEDRALQDSLSLRGVVLCCTSLPQDARSRLPGIAEQMGAVHKLDLTSDVTHLIVGNVNTAKYKYVAKERQDMRVLKPEWIEAVRDSWTEGGQVDVAALEDEYRLGAFFGLKICVTGFDNLEQREQISDRIVEEGAEYHGDLTKAVTHLIAAVPQGAKYTHAKNWKTPIVSFKWFEDSVRRGMALDESLYDPTLPSTEQGRGAMAVKEARTSLGKRSREDESQTTDNASKPKLRRTASSRLHSQSQDMWNDISSRGGTNAPSESDQWKDSEASINQRPTVESVHVRRSDVFPTESVSAPDGMFAGRYILIRGFPRDRSQRLQEFLKPNGASIVHSVNELERASRLPFFKSRLLLMPHASEGSAMVIPDVPPGTEIVSEWWLERCIQGKVFHEPSAHILFRPLTEAKVAGFADLRICITGFPVVDFRQTALAIKLMGATYEEDLSPSISVLVSGADVVKKEKAWYAAKHNIKIVTRDWLWACLASKQMAKFEPFIVDALRADAKDDASDAASSSRSNRMPRQEMERVRKDDAGSKRLSGTRRKHATSSLAFKATSPVADRSATKQGPFILEDDEQDDEPAEVIAHNMSPSALESARPEPLQALSTNASPRKAGSQSKLVEPTVSGDDENAPEASMTLDEIQTDEKIDEPQQPILKPHEDLRADLAALIHRPPSARPTSAVSDVPQKRKSRKLGRSTSSMANRTFSGSAQSASSLLREETNPSGEHPPTSLATEVQLPPGTQLGYETADAEAHRVMMERKMKVSLQDSSSGKRVASVGMIKDSFAGGEAAVGSRVRVRTRAK</sequence>
<feature type="region of interest" description="Disordered" evidence="2">
    <location>
        <begin position="507"/>
        <end position="564"/>
    </location>
</feature>
<feature type="compositionally biased region" description="Basic and acidic residues" evidence="2">
    <location>
        <begin position="521"/>
        <end position="535"/>
    </location>
</feature>
<evidence type="ECO:0000313" key="4">
    <source>
        <dbReference type="EMBL" id="KAK3680277.1"/>
    </source>
</evidence>
<feature type="region of interest" description="Disordered" evidence="2">
    <location>
        <begin position="590"/>
        <end position="746"/>
    </location>
</feature>
<keyword evidence="1" id="KW-0677">Repeat</keyword>
<comment type="caution">
    <text evidence="4">The sequence shown here is derived from an EMBL/GenBank/DDBJ whole genome shotgun (WGS) entry which is preliminary data.</text>
</comment>
<gene>
    <name evidence="4" type="primary">DPB11</name>
    <name evidence="4" type="ORF">LTR78_000655</name>
</gene>